<protein>
    <submittedName>
        <fullName evidence="2">DUF5103 domain-containing protein</fullName>
    </submittedName>
</protein>
<evidence type="ECO:0000313" key="2">
    <source>
        <dbReference type="EMBL" id="NGZ90180.1"/>
    </source>
</evidence>
<evidence type="ECO:0000259" key="1">
    <source>
        <dbReference type="Pfam" id="PF17116"/>
    </source>
</evidence>
<organism evidence="2 3">
    <name type="scientific">Psychroflexus maritimus</name>
    <dbReference type="NCBI Taxonomy" id="2714865"/>
    <lineage>
        <taxon>Bacteria</taxon>
        <taxon>Pseudomonadati</taxon>
        <taxon>Bacteroidota</taxon>
        <taxon>Flavobacteriia</taxon>
        <taxon>Flavobacteriales</taxon>
        <taxon>Flavobacteriaceae</taxon>
        <taxon>Psychroflexus</taxon>
    </lineage>
</organism>
<accession>A0A967AIZ2</accession>
<dbReference type="RefSeq" id="WP_166400432.1">
    <property type="nucleotide sequence ID" value="NZ_JAANAS010000054.1"/>
</dbReference>
<dbReference type="EMBL" id="JAANAS010000054">
    <property type="protein sequence ID" value="NGZ90180.1"/>
    <property type="molecule type" value="Genomic_DNA"/>
</dbReference>
<reference evidence="2" key="1">
    <citation type="submission" date="2020-03" db="EMBL/GenBank/DDBJ databases">
        <title>Psychroflexus Maritimus sp. nov., isolate from marine sediment.</title>
        <authorList>
            <person name="Zhong Y.-L."/>
        </authorList>
    </citation>
    <scope>NUCLEOTIDE SEQUENCE</scope>
    <source>
        <strain evidence="2">C1</strain>
    </source>
</reference>
<proteinExistence type="predicted"/>
<dbReference type="Pfam" id="PF17116">
    <property type="entry name" value="T9SS_plug_1st"/>
    <property type="match status" value="1"/>
</dbReference>
<comment type="caution">
    <text evidence="2">The sequence shown here is derived from an EMBL/GenBank/DDBJ whole genome shotgun (WGS) entry which is preliminary data.</text>
</comment>
<dbReference type="AlphaFoldDB" id="A0A967AIZ2"/>
<gene>
    <name evidence="2" type="ORF">G7034_07935</name>
</gene>
<feature type="domain" description="Type 9 secretion system plug protein N-terminal" evidence="1">
    <location>
        <begin position="27"/>
        <end position="149"/>
    </location>
</feature>
<dbReference type="Gene3D" id="2.60.40.10">
    <property type="entry name" value="Immunoglobulins"/>
    <property type="match status" value="1"/>
</dbReference>
<evidence type="ECO:0000313" key="3">
    <source>
        <dbReference type="Proteomes" id="UP000643701"/>
    </source>
</evidence>
<dbReference type="Proteomes" id="UP000643701">
    <property type="component" value="Unassembled WGS sequence"/>
</dbReference>
<keyword evidence="3" id="KW-1185">Reference proteome</keyword>
<sequence>MRFSFLFFFLSYLCLGQEFEVTPPDFIKTIQFKGSNQSLSGTPIIPLNGKLHLSFDDLTAQEADYYYTIKHFNHDWTESDLARNEYMEGFDNMRILNFFNSLNTLQSYTHYKVQFPNNNIRRLKVSGNYILFIKDGEGRTIFSRKFIVQENLVNVPIEVRRSRDLDYLREKQVLYFSVGKDGFIFRNPEQTVKVVLVQNQDHNEAIYGLTPQFTQGNNLIYRYDDEASFFGGNEYLFFDNNDIRMATQRVQRIELDELYNTFLRVDRVRDGKKYIFNPDVNGGFKINTQQGEDPTREAEYAWVHFSLNNTKDLEGGELHLYGRFNNYTIDDNTMMQYNEETNRYETKKLLKQGFYNYNYVYLGPDGSFDSGFISGNHDITENQYQIIVYYRDIGERFDRVIGVGEANSKNIIN</sequence>
<name>A0A967AIZ2_9FLAO</name>
<dbReference type="InterPro" id="IPR031345">
    <property type="entry name" value="T9SS_Plug_N"/>
</dbReference>
<dbReference type="InterPro" id="IPR013783">
    <property type="entry name" value="Ig-like_fold"/>
</dbReference>